<reference evidence="1" key="1">
    <citation type="submission" date="2020-05" db="EMBL/GenBank/DDBJ databases">
        <title>Evolutionary and genomic comparisons of hybrid uninucleate and nonhybrid Rhizoctonia fungi.</title>
        <authorList>
            <person name="Li C."/>
            <person name="Chen X."/>
        </authorList>
    </citation>
    <scope>NUCLEOTIDE SEQUENCE</scope>
    <source>
        <strain evidence="1">AG-1 IA</strain>
    </source>
</reference>
<dbReference type="KEGG" id="rsx:RhiXN_02776"/>
<sequence>MSSTAKTSTDAKMDVDDQKKKQIPALGVLEEDDEFEEFPAQGMAIPYMLSSLVRKSPLLADWEDRDTDIANLTNTSSGGRNPPPTTCGRIIGMTTTLRTILASSFARKWQSNKLHDPANHSR</sequence>
<dbReference type="GeneID" id="67025056"/>
<proteinExistence type="predicted"/>
<accession>A0A8H8NTC0</accession>
<gene>
    <name evidence="1" type="ORF">RhiXN_02776</name>
</gene>
<organism evidence="1 2">
    <name type="scientific">Rhizoctonia solani</name>
    <dbReference type="NCBI Taxonomy" id="456999"/>
    <lineage>
        <taxon>Eukaryota</taxon>
        <taxon>Fungi</taxon>
        <taxon>Dikarya</taxon>
        <taxon>Basidiomycota</taxon>
        <taxon>Agaricomycotina</taxon>
        <taxon>Agaricomycetes</taxon>
        <taxon>Cantharellales</taxon>
        <taxon>Ceratobasidiaceae</taxon>
        <taxon>Rhizoctonia</taxon>
    </lineage>
</organism>
<name>A0A8H8NTC0_9AGAM</name>
<dbReference type="AlphaFoldDB" id="A0A8H8NTC0"/>
<dbReference type="EMBL" id="CP059660">
    <property type="protein sequence ID" value="QRW17852.1"/>
    <property type="molecule type" value="Genomic_DNA"/>
</dbReference>
<dbReference type="Proteomes" id="UP000650533">
    <property type="component" value="Chromosome 3"/>
</dbReference>
<dbReference type="RefSeq" id="XP_043178089.1">
    <property type="nucleotide sequence ID" value="XM_043322593.1"/>
</dbReference>
<evidence type="ECO:0000313" key="2">
    <source>
        <dbReference type="Proteomes" id="UP000650533"/>
    </source>
</evidence>
<evidence type="ECO:0000313" key="1">
    <source>
        <dbReference type="EMBL" id="QRW17852.1"/>
    </source>
</evidence>
<protein>
    <submittedName>
        <fullName evidence="1">DSS1/SEM1 family domain-containing protein</fullName>
    </submittedName>
</protein>